<evidence type="ECO:0000256" key="1">
    <source>
        <dbReference type="ARBA" id="ARBA00006723"/>
    </source>
</evidence>
<feature type="domain" description="4-oxalocrotonate tautomerase-like" evidence="3">
    <location>
        <begin position="2"/>
        <end position="57"/>
    </location>
</feature>
<reference evidence="5" key="1">
    <citation type="submission" date="2017-05" db="EMBL/GenBank/DDBJ databases">
        <title>Complete and WGS of Bordetella genogroups.</title>
        <authorList>
            <person name="Spilker T."/>
            <person name="Lipuma J."/>
        </authorList>
    </citation>
    <scope>NUCLEOTIDE SEQUENCE [LARGE SCALE GENOMIC DNA]</scope>
    <source>
        <strain evidence="5">AU18089</strain>
    </source>
</reference>
<evidence type="ECO:0000259" key="3">
    <source>
        <dbReference type="Pfam" id="PF01361"/>
    </source>
</evidence>
<dbReference type="PANTHER" id="PTHR35530">
    <property type="entry name" value="TAUTOMERASE-RELATED"/>
    <property type="match status" value="1"/>
</dbReference>
<evidence type="ECO:0000256" key="2">
    <source>
        <dbReference type="ARBA" id="ARBA00023235"/>
    </source>
</evidence>
<dbReference type="InterPro" id="IPR004370">
    <property type="entry name" value="4-OT-like_dom"/>
</dbReference>
<dbReference type="Pfam" id="PF01361">
    <property type="entry name" value="Tautomerase"/>
    <property type="match status" value="2"/>
</dbReference>
<dbReference type="PANTHER" id="PTHR35530:SF1">
    <property type="entry name" value="2-HYDROXYMUCONATE TAUTOMERASE"/>
    <property type="match status" value="1"/>
</dbReference>
<dbReference type="RefSeq" id="WP_094796861.1">
    <property type="nucleotide sequence ID" value="NZ_NEVK01000006.1"/>
</dbReference>
<dbReference type="InterPro" id="IPR014347">
    <property type="entry name" value="Tautomerase/MIF_sf"/>
</dbReference>
<proteinExistence type="inferred from homology"/>
<dbReference type="Gene3D" id="3.30.429.10">
    <property type="entry name" value="Macrophage Migration Inhibitory Factor"/>
    <property type="match status" value="2"/>
</dbReference>
<evidence type="ECO:0000313" key="4">
    <source>
        <dbReference type="EMBL" id="OZI17777.1"/>
    </source>
</evidence>
<gene>
    <name evidence="4" type="ORF">CAL19_11750</name>
</gene>
<organism evidence="4 5">
    <name type="scientific">Bordetella genomosp. 7</name>
    <dbReference type="NCBI Taxonomy" id="1416805"/>
    <lineage>
        <taxon>Bacteria</taxon>
        <taxon>Pseudomonadati</taxon>
        <taxon>Pseudomonadota</taxon>
        <taxon>Betaproteobacteria</taxon>
        <taxon>Burkholderiales</taxon>
        <taxon>Alcaligenaceae</taxon>
        <taxon>Bordetella</taxon>
    </lineage>
</organism>
<dbReference type="SUPFAM" id="SSF55331">
    <property type="entry name" value="Tautomerase/MIF"/>
    <property type="match status" value="1"/>
</dbReference>
<dbReference type="EMBL" id="NEVK01000006">
    <property type="protein sequence ID" value="OZI17777.1"/>
    <property type="molecule type" value="Genomic_DNA"/>
</dbReference>
<feature type="domain" description="4-oxalocrotonate tautomerase-like" evidence="3">
    <location>
        <begin position="64"/>
        <end position="115"/>
    </location>
</feature>
<keyword evidence="2" id="KW-0413">Isomerase</keyword>
<comment type="similarity">
    <text evidence="1">Belongs to the 4-oxalocrotonate tautomerase family.</text>
</comment>
<protein>
    <submittedName>
        <fullName evidence="4">4-oxalocrotonate tautomerase</fullName>
    </submittedName>
</protein>
<dbReference type="Proteomes" id="UP000216947">
    <property type="component" value="Unassembled WGS sequence"/>
</dbReference>
<evidence type="ECO:0000313" key="5">
    <source>
        <dbReference type="Proteomes" id="UP000216947"/>
    </source>
</evidence>
<comment type="caution">
    <text evidence="4">The sequence shown here is derived from an EMBL/GenBank/DDBJ whole genome shotgun (WGS) entry which is preliminary data.</text>
</comment>
<keyword evidence="5" id="KW-1185">Reference proteome</keyword>
<name>A0A261QZ23_9BORD</name>
<dbReference type="GO" id="GO:0016853">
    <property type="term" value="F:isomerase activity"/>
    <property type="evidence" value="ECO:0007669"/>
    <property type="project" value="UniProtKB-KW"/>
</dbReference>
<accession>A0A261QZ23</accession>
<dbReference type="AlphaFoldDB" id="A0A261QZ23"/>
<sequence>MPILNIQIMQGHDARQKAALLKNCSTAVVDSIGAPLPSIRIVLEEVAPEHVIVAGEIGKAMALVVVRLIAGRTDAQKAALIAALSSAVHASVNISQDDVRVILADVPKTDMGVAGGITAQAAGR</sequence>